<keyword evidence="3" id="KW-0378">Hydrolase</keyword>
<evidence type="ECO:0000313" key="6">
    <source>
        <dbReference type="EMBL" id="REJ11241.1"/>
    </source>
</evidence>
<dbReference type="SUPFAM" id="SSF56300">
    <property type="entry name" value="Metallo-dependent phosphatases"/>
    <property type="match status" value="1"/>
</dbReference>
<evidence type="ECO:0000256" key="3">
    <source>
        <dbReference type="ARBA" id="ARBA00022801"/>
    </source>
</evidence>
<dbReference type="GO" id="GO:0008758">
    <property type="term" value="F:UDP-2,3-diacylglucosamine hydrolase activity"/>
    <property type="evidence" value="ECO:0007669"/>
    <property type="project" value="TreeGrafter"/>
</dbReference>
<organism evidence="6 7">
    <name type="scientific">Halobacillus trueperi</name>
    <dbReference type="NCBI Taxonomy" id="156205"/>
    <lineage>
        <taxon>Bacteria</taxon>
        <taxon>Bacillati</taxon>
        <taxon>Bacillota</taxon>
        <taxon>Bacilli</taxon>
        <taxon>Bacillales</taxon>
        <taxon>Bacillaceae</taxon>
        <taxon>Halobacillus</taxon>
    </lineage>
</organism>
<dbReference type="GO" id="GO:0046872">
    <property type="term" value="F:metal ion binding"/>
    <property type="evidence" value="ECO:0007669"/>
    <property type="project" value="UniProtKB-KW"/>
</dbReference>
<sequence>MKITRRTFIKRTLASAAAFIGLNAFGYSYARYMEPNMLAIRRHEIEHGKIPRHFHNFKVLQFSDTHVGFHYELDDLERLVEKINAEKADLILFTGDLVDEPHTYSFPPRLIQILKRLEANQGKYWIYGNHDHGGYGTEKIRDVMEQSGFQLLQNEHTLIENGSASFTLAGVDDIMLGQPDLEQTLENVPTDSFTLLMVHEPDVALEYQHYPVDVQLSGHSHGGQVQVPFFGYLVTPPFAEHFVEGHYPLVNGFNLYVSRGIGTTRLPYRFMCRPEFSVFRLKSTQSTK</sequence>
<dbReference type="FunFam" id="3.60.21.10:FF:000028">
    <property type="entry name" value="Putative metallophosphoesterase"/>
    <property type="match status" value="1"/>
</dbReference>
<keyword evidence="2" id="KW-0479">Metal-binding</keyword>
<dbReference type="Proteomes" id="UP000256305">
    <property type="component" value="Unassembled WGS sequence"/>
</dbReference>
<dbReference type="Pfam" id="PF00149">
    <property type="entry name" value="Metallophos"/>
    <property type="match status" value="1"/>
</dbReference>
<dbReference type="RefSeq" id="WP_115822215.1">
    <property type="nucleotide sequence ID" value="NZ_QUAE01000001.1"/>
</dbReference>
<dbReference type="InterPro" id="IPR051158">
    <property type="entry name" value="Metallophosphoesterase_sf"/>
</dbReference>
<evidence type="ECO:0000256" key="2">
    <source>
        <dbReference type="ARBA" id="ARBA00022723"/>
    </source>
</evidence>
<dbReference type="EMBL" id="QUAE01000001">
    <property type="protein sequence ID" value="REJ11241.1"/>
    <property type="molecule type" value="Genomic_DNA"/>
</dbReference>
<dbReference type="AlphaFoldDB" id="A0A3E0JE84"/>
<comment type="cofactor">
    <cofactor evidence="1">
        <name>a divalent metal cation</name>
        <dbReference type="ChEBI" id="CHEBI:60240"/>
    </cofactor>
</comment>
<evidence type="ECO:0000313" key="7">
    <source>
        <dbReference type="Proteomes" id="UP000256305"/>
    </source>
</evidence>
<protein>
    <submittedName>
        <fullName evidence="6">Metallophosphoesterase</fullName>
    </submittedName>
</protein>
<comment type="caution">
    <text evidence="6">The sequence shown here is derived from an EMBL/GenBank/DDBJ whole genome shotgun (WGS) entry which is preliminary data.</text>
</comment>
<dbReference type="GO" id="GO:0009245">
    <property type="term" value="P:lipid A biosynthetic process"/>
    <property type="evidence" value="ECO:0007669"/>
    <property type="project" value="TreeGrafter"/>
</dbReference>
<dbReference type="PANTHER" id="PTHR31302:SF25">
    <property type="entry name" value="PHOSPHOESTERASE"/>
    <property type="match status" value="1"/>
</dbReference>
<proteinExistence type="inferred from homology"/>
<evidence type="ECO:0000256" key="1">
    <source>
        <dbReference type="ARBA" id="ARBA00001968"/>
    </source>
</evidence>
<dbReference type="Gene3D" id="3.60.21.10">
    <property type="match status" value="1"/>
</dbReference>
<gene>
    <name evidence="6" type="ORF">DYE48_02275</name>
</gene>
<name>A0A3E0JE84_9BACI</name>
<dbReference type="InterPro" id="IPR029052">
    <property type="entry name" value="Metallo-depent_PP-like"/>
</dbReference>
<comment type="similarity">
    <text evidence="4">Belongs to the metallophosphoesterase superfamily.</text>
</comment>
<dbReference type="CDD" id="cd07385">
    <property type="entry name" value="MPP_YkuE_C"/>
    <property type="match status" value="1"/>
</dbReference>
<dbReference type="PANTHER" id="PTHR31302">
    <property type="entry name" value="TRANSMEMBRANE PROTEIN WITH METALLOPHOSPHOESTERASE DOMAIN-RELATED"/>
    <property type="match status" value="1"/>
</dbReference>
<dbReference type="GO" id="GO:0016020">
    <property type="term" value="C:membrane"/>
    <property type="evidence" value="ECO:0007669"/>
    <property type="project" value="GOC"/>
</dbReference>
<evidence type="ECO:0000259" key="5">
    <source>
        <dbReference type="Pfam" id="PF00149"/>
    </source>
</evidence>
<accession>A0A3E0JE84</accession>
<evidence type="ECO:0000256" key="4">
    <source>
        <dbReference type="ARBA" id="ARBA00061089"/>
    </source>
</evidence>
<keyword evidence="7" id="KW-1185">Reference proteome</keyword>
<feature type="domain" description="Calcineurin-like phosphoesterase" evidence="5">
    <location>
        <begin position="57"/>
        <end position="222"/>
    </location>
</feature>
<dbReference type="InterPro" id="IPR004843">
    <property type="entry name" value="Calcineurin-like_PHP"/>
</dbReference>
<reference evidence="6 7" key="1">
    <citation type="submission" date="2018-08" db="EMBL/GenBank/DDBJ databases">
        <title>Genome sequence of Halobacillus trueperi KCTC 3686.</title>
        <authorList>
            <person name="Cho K.H."/>
            <person name="Kwak M.-J."/>
            <person name="Kim B.-Y."/>
            <person name="Chun J."/>
        </authorList>
    </citation>
    <scope>NUCLEOTIDE SEQUENCE [LARGE SCALE GENOMIC DNA]</scope>
    <source>
        <strain evidence="6 7">KCTC 3686</strain>
    </source>
</reference>